<dbReference type="InterPro" id="IPR025824">
    <property type="entry name" value="OB-fold_nuc-bd_dom"/>
</dbReference>
<dbReference type="HAMAP" id="MF_00378">
    <property type="entry name" value="Exonuc_7_L"/>
    <property type="match status" value="1"/>
</dbReference>
<dbReference type="GO" id="GO:0005737">
    <property type="term" value="C:cytoplasm"/>
    <property type="evidence" value="ECO:0007669"/>
    <property type="project" value="UniProtKB-SubCell"/>
</dbReference>
<proteinExistence type="inferred from homology"/>
<accession>A0A9X5AP03</accession>
<comment type="subcellular location">
    <subcellularLocation>
        <location evidence="5 6">Cytoplasm</location>
    </subcellularLocation>
</comment>
<keyword evidence="4 5" id="KW-0269">Exonuclease</keyword>
<keyword evidence="2 5" id="KW-0540">Nuclease</keyword>
<feature type="domain" description="OB-fold nucleic acid binding" evidence="8">
    <location>
        <begin position="7"/>
        <end position="101"/>
    </location>
</feature>
<dbReference type="GO" id="GO:0006308">
    <property type="term" value="P:DNA catabolic process"/>
    <property type="evidence" value="ECO:0007669"/>
    <property type="project" value="UniProtKB-UniRule"/>
</dbReference>
<evidence type="ECO:0000256" key="1">
    <source>
        <dbReference type="ARBA" id="ARBA00022490"/>
    </source>
</evidence>
<dbReference type="GO" id="GO:0003676">
    <property type="term" value="F:nucleic acid binding"/>
    <property type="evidence" value="ECO:0007669"/>
    <property type="project" value="InterPro"/>
</dbReference>
<evidence type="ECO:0000259" key="8">
    <source>
        <dbReference type="Pfam" id="PF13742"/>
    </source>
</evidence>
<evidence type="ECO:0000256" key="3">
    <source>
        <dbReference type="ARBA" id="ARBA00022801"/>
    </source>
</evidence>
<feature type="domain" description="Exonuclease VII large subunit C-terminal" evidence="7">
    <location>
        <begin position="125"/>
        <end position="439"/>
    </location>
</feature>
<dbReference type="Proteomes" id="UP000487649">
    <property type="component" value="Unassembled WGS sequence"/>
</dbReference>
<dbReference type="GO" id="GO:0009318">
    <property type="term" value="C:exodeoxyribonuclease VII complex"/>
    <property type="evidence" value="ECO:0007669"/>
    <property type="project" value="UniProtKB-UniRule"/>
</dbReference>
<comment type="subunit">
    <text evidence="5">Heterooligomer composed of large and small subunits.</text>
</comment>
<organism evidence="9 10">
    <name type="scientific">Turicibacter sanguinis</name>
    <dbReference type="NCBI Taxonomy" id="154288"/>
    <lineage>
        <taxon>Bacteria</taxon>
        <taxon>Bacillati</taxon>
        <taxon>Bacillota</taxon>
        <taxon>Erysipelotrichia</taxon>
        <taxon>Erysipelotrichales</taxon>
        <taxon>Turicibacteraceae</taxon>
        <taxon>Turicibacter</taxon>
    </lineage>
</organism>
<evidence type="ECO:0000256" key="5">
    <source>
        <dbReference type="HAMAP-Rule" id="MF_00378"/>
    </source>
</evidence>
<comment type="catalytic activity">
    <reaction evidence="5 6">
        <text>Exonucleolytic cleavage in either 5'- to 3'- or 3'- to 5'-direction to yield nucleoside 5'-phosphates.</text>
        <dbReference type="EC" id="3.1.11.6"/>
    </reaction>
</comment>
<evidence type="ECO:0000256" key="6">
    <source>
        <dbReference type="RuleBase" id="RU004355"/>
    </source>
</evidence>
<evidence type="ECO:0000259" key="7">
    <source>
        <dbReference type="Pfam" id="PF02601"/>
    </source>
</evidence>
<dbReference type="InterPro" id="IPR020579">
    <property type="entry name" value="Exonuc_VII_lsu_C"/>
</dbReference>
<dbReference type="GO" id="GO:0008855">
    <property type="term" value="F:exodeoxyribonuclease VII activity"/>
    <property type="evidence" value="ECO:0007669"/>
    <property type="project" value="UniProtKB-UniRule"/>
</dbReference>
<evidence type="ECO:0000256" key="4">
    <source>
        <dbReference type="ARBA" id="ARBA00022839"/>
    </source>
</evidence>
<evidence type="ECO:0000313" key="9">
    <source>
        <dbReference type="EMBL" id="MTK21180.1"/>
    </source>
</evidence>
<keyword evidence="3 5" id="KW-0378">Hydrolase</keyword>
<dbReference type="RefSeq" id="WP_006785566.1">
    <property type="nucleotide sequence ID" value="NZ_JAMQUT010000005.1"/>
</dbReference>
<comment type="function">
    <text evidence="5">Bidirectionally degrades single-stranded DNA into large acid-insoluble oligonucleotides, which are then degraded further into small acid-soluble oligonucleotides.</text>
</comment>
<sequence>MEQKQPLTVKALTKYIKLKFDYDKNLQHLLLKGEISNFKRHSRGHFYFTLKDDEAQINAVMFASAASQVSFMPKEGMQVVVKGHIAVYEAGGSYSLYVKEMTEDGIGNLYVAFTQMKERLGAEGLFDARFKQPIPPFPHAIGVITSPTGAAIRDVLSTIKRRFPLVKVYVYPALVQGEQAAPSIVKCIQQANELKQVDTLIVGRGGGSIEDLWAFNEEIVARAIFESKIPIISAVGHETDFTIADFVADHRAPTPTGAAEIAVPNVVDVLKHLNQLNVRLNHNFNVQFEQKKQWLSQLSNHYIMKNPHALFEQRLVYVSQLNDKLQYQLQQQLRKRQQILMMHSNRLIQHNPKQRVMNYQHQLEYLSKALQSGMNQELANQKQHYGLLLTKLDMLNPMSILKKGYTVTTNEKNEMVTSVSQVSVGQKVTVAFDDGSFVAEVDEIKSM</sequence>
<evidence type="ECO:0000256" key="2">
    <source>
        <dbReference type="ARBA" id="ARBA00022722"/>
    </source>
</evidence>
<name>A0A9X5AP03_9FIRM</name>
<dbReference type="Pfam" id="PF02601">
    <property type="entry name" value="Exonuc_VII_L"/>
    <property type="match status" value="1"/>
</dbReference>
<dbReference type="EMBL" id="WMQE01000013">
    <property type="protein sequence ID" value="MTK21180.1"/>
    <property type="molecule type" value="Genomic_DNA"/>
</dbReference>
<dbReference type="CDD" id="cd04489">
    <property type="entry name" value="ExoVII_LU_OBF"/>
    <property type="match status" value="1"/>
</dbReference>
<dbReference type="PANTHER" id="PTHR30008">
    <property type="entry name" value="EXODEOXYRIBONUCLEASE 7 LARGE SUBUNIT"/>
    <property type="match status" value="1"/>
</dbReference>
<comment type="caution">
    <text evidence="9">The sequence shown here is derived from an EMBL/GenBank/DDBJ whole genome shotgun (WGS) entry which is preliminary data.</text>
</comment>
<gene>
    <name evidence="5" type="primary">xseA</name>
    <name evidence="9" type="ORF">GMA92_07070</name>
</gene>
<dbReference type="InterPro" id="IPR003753">
    <property type="entry name" value="Exonuc_VII_L"/>
</dbReference>
<reference evidence="9 10" key="1">
    <citation type="journal article" date="2019" name="Nat. Med.">
        <title>A library of human gut bacterial isolates paired with longitudinal multiomics data enables mechanistic microbiome research.</title>
        <authorList>
            <person name="Poyet M."/>
            <person name="Groussin M."/>
            <person name="Gibbons S.M."/>
            <person name="Avila-Pacheco J."/>
            <person name="Jiang X."/>
            <person name="Kearney S.M."/>
            <person name="Perrotta A.R."/>
            <person name="Berdy B."/>
            <person name="Zhao S."/>
            <person name="Lieberman T.D."/>
            <person name="Swanson P.K."/>
            <person name="Smith M."/>
            <person name="Roesemann S."/>
            <person name="Alexander J.E."/>
            <person name="Rich S.A."/>
            <person name="Livny J."/>
            <person name="Vlamakis H."/>
            <person name="Clish C."/>
            <person name="Bullock K."/>
            <person name="Deik A."/>
            <person name="Scott J."/>
            <person name="Pierce K.A."/>
            <person name="Xavier R.J."/>
            <person name="Alm E.J."/>
        </authorList>
    </citation>
    <scope>NUCLEOTIDE SEQUENCE [LARGE SCALE GENOMIC DNA]</scope>
    <source>
        <strain evidence="9 10">BIOML-A198</strain>
    </source>
</reference>
<evidence type="ECO:0000313" key="10">
    <source>
        <dbReference type="Proteomes" id="UP000487649"/>
    </source>
</evidence>
<keyword evidence="1 5" id="KW-0963">Cytoplasm</keyword>
<dbReference type="Pfam" id="PF13742">
    <property type="entry name" value="tRNA_anti_2"/>
    <property type="match status" value="1"/>
</dbReference>
<dbReference type="NCBIfam" id="TIGR00237">
    <property type="entry name" value="xseA"/>
    <property type="match status" value="1"/>
</dbReference>
<dbReference type="AlphaFoldDB" id="A0A9X5AP03"/>
<dbReference type="PANTHER" id="PTHR30008:SF0">
    <property type="entry name" value="EXODEOXYRIBONUCLEASE 7 LARGE SUBUNIT"/>
    <property type="match status" value="1"/>
</dbReference>
<comment type="similarity">
    <text evidence="5 6">Belongs to the XseA family.</text>
</comment>
<dbReference type="EC" id="3.1.11.6" evidence="5"/>
<protein>
    <recommendedName>
        <fullName evidence="5">Exodeoxyribonuclease 7 large subunit</fullName>
        <ecNumber evidence="5">3.1.11.6</ecNumber>
    </recommendedName>
    <alternativeName>
        <fullName evidence="5">Exodeoxyribonuclease VII large subunit</fullName>
        <shortName evidence="5">Exonuclease VII large subunit</shortName>
    </alternativeName>
</protein>